<reference evidence="6" key="2">
    <citation type="submission" date="2024-02" db="EMBL/GenBank/DDBJ databases">
        <title>Neisseria leonii sp. nov.</title>
        <authorList>
            <person name="Boutroux M."/>
            <person name="Favre-Rochex S."/>
            <person name="Gorgette O."/>
            <person name="Touak G."/>
            <person name="Muhle E."/>
            <person name="Chesneau O."/>
            <person name="Clermont D."/>
            <person name="Rahi P."/>
        </authorList>
    </citation>
    <scope>NUCLEOTIDE SEQUENCE</scope>
    <source>
        <strain evidence="6">51.81</strain>
    </source>
</reference>
<dbReference type="InterPro" id="IPR014031">
    <property type="entry name" value="Ketoacyl_synth_C"/>
</dbReference>
<dbReference type="SMART" id="SM00825">
    <property type="entry name" value="PKS_KS"/>
    <property type="match status" value="1"/>
</dbReference>
<sequence length="409" mass="42412">MERQNVYLSAPALVSALGDGAAQHAAALFDCPPAQSLLAVSGQWVAGKPYFFGAVGGALRAFPPSLDASFHSRNNRLLWHALAQIEPQIETVRERFGSHRVAVVMGTSTSGADENADLFRHAAAGGAWHGKPFHYRQQLMAAPAEFVAEVYGLSGLRYTVSTACTSGARALISAARLLRAGLCDAVVCGGADTLSYLTINGFAALEVLSPDLARPFDRRRNGINIGEAAAAFVMTREALFSDGLPLLGCGASSDAYHMSSPHPEGEGAAAAFEAALAGAGLAAGAVGWINLHGTGTLQNDAMESLAVHRVFGSGVCCTSTKPLTGHTLGAAGALEAALLWLAVSRRFNPQGRLPPQFGTVDYDAALPPVRLTDGDSRWPDGRRIGASASFAFGGSNAVLVIGENVDGGQ</sequence>
<organism evidence="5">
    <name type="scientific">Neisseria leonii</name>
    <dbReference type="NCBI Taxonomy" id="2995413"/>
    <lineage>
        <taxon>Bacteria</taxon>
        <taxon>Pseudomonadati</taxon>
        <taxon>Pseudomonadota</taxon>
        <taxon>Betaproteobacteria</taxon>
        <taxon>Neisseriales</taxon>
        <taxon>Neisseriaceae</taxon>
        <taxon>Neisseria</taxon>
    </lineage>
</organism>
<dbReference type="PANTHER" id="PTHR11712:SF320">
    <property type="entry name" value="BETA-KETOACYL SYNTHASE"/>
    <property type="match status" value="1"/>
</dbReference>
<name>A0A9X4E1N4_9NEIS</name>
<dbReference type="SUPFAM" id="SSF53901">
    <property type="entry name" value="Thiolase-like"/>
    <property type="match status" value="2"/>
</dbReference>
<evidence type="ECO:0000256" key="2">
    <source>
        <dbReference type="ARBA" id="ARBA00022679"/>
    </source>
</evidence>
<dbReference type="PANTHER" id="PTHR11712">
    <property type="entry name" value="POLYKETIDE SYNTHASE-RELATED"/>
    <property type="match status" value="1"/>
</dbReference>
<dbReference type="Pfam" id="PF00109">
    <property type="entry name" value="ketoacyl-synt"/>
    <property type="match status" value="1"/>
</dbReference>
<dbReference type="GO" id="GO:0006633">
    <property type="term" value="P:fatty acid biosynthetic process"/>
    <property type="evidence" value="ECO:0007669"/>
    <property type="project" value="TreeGrafter"/>
</dbReference>
<dbReference type="InterPro" id="IPR000794">
    <property type="entry name" value="Beta-ketoacyl_synthase"/>
</dbReference>
<comment type="similarity">
    <text evidence="1 3">Belongs to the thiolase-like superfamily. Beta-ketoacyl-ACP synthases family.</text>
</comment>
<dbReference type="GO" id="GO:0005829">
    <property type="term" value="C:cytosol"/>
    <property type="evidence" value="ECO:0007669"/>
    <property type="project" value="TreeGrafter"/>
</dbReference>
<gene>
    <name evidence="5" type="ORF">ORY91_001273</name>
    <name evidence="6" type="ORF">V9W64_06385</name>
</gene>
<keyword evidence="7" id="KW-1185">Reference proteome</keyword>
<reference evidence="5" key="1">
    <citation type="submission" date="2022-10" db="EMBL/GenBank/DDBJ databases">
        <authorList>
            <person name="Boutroux M."/>
        </authorList>
    </citation>
    <scope>NUCLEOTIDE SEQUENCE</scope>
    <source>
        <strain evidence="5">51.81</strain>
    </source>
</reference>
<keyword evidence="5" id="KW-0012">Acyltransferase</keyword>
<dbReference type="RefSeq" id="WP_274585029.1">
    <property type="nucleotide sequence ID" value="NZ_CP145811.1"/>
</dbReference>
<proteinExistence type="inferred from homology"/>
<evidence type="ECO:0000313" key="6">
    <source>
        <dbReference type="EMBL" id="WWY02357.1"/>
    </source>
</evidence>
<dbReference type="EMBL" id="JAPQFL010000003">
    <property type="protein sequence ID" value="MDD9327860.1"/>
    <property type="molecule type" value="Genomic_DNA"/>
</dbReference>
<dbReference type="PROSITE" id="PS52004">
    <property type="entry name" value="KS3_2"/>
    <property type="match status" value="1"/>
</dbReference>
<dbReference type="EC" id="2.3.1.179" evidence="5"/>
<dbReference type="InterPro" id="IPR014030">
    <property type="entry name" value="Ketoacyl_synth_N"/>
</dbReference>
<dbReference type="EMBL" id="CP146598">
    <property type="protein sequence ID" value="WWY02357.1"/>
    <property type="molecule type" value="Genomic_DNA"/>
</dbReference>
<dbReference type="InterPro" id="IPR020841">
    <property type="entry name" value="PKS_Beta-ketoAc_synthase_dom"/>
</dbReference>
<evidence type="ECO:0000313" key="7">
    <source>
        <dbReference type="Proteomes" id="UP001149607"/>
    </source>
</evidence>
<dbReference type="Pfam" id="PF02801">
    <property type="entry name" value="Ketoacyl-synt_C"/>
    <property type="match status" value="1"/>
</dbReference>
<feature type="domain" description="Ketosynthase family 3 (KS3)" evidence="4">
    <location>
        <begin position="1"/>
        <end position="403"/>
    </location>
</feature>
<dbReference type="AlphaFoldDB" id="A0A9X4E1N4"/>
<evidence type="ECO:0000313" key="5">
    <source>
        <dbReference type="EMBL" id="MDD9327860.1"/>
    </source>
</evidence>
<keyword evidence="2 3" id="KW-0808">Transferase</keyword>
<dbReference type="NCBIfam" id="NF006618">
    <property type="entry name" value="PRK09185.1"/>
    <property type="match status" value="1"/>
</dbReference>
<dbReference type="Gene3D" id="3.40.47.10">
    <property type="match status" value="1"/>
</dbReference>
<dbReference type="InterPro" id="IPR016039">
    <property type="entry name" value="Thiolase-like"/>
</dbReference>
<protein>
    <submittedName>
        <fullName evidence="5">Beta-ketoacyl-ACP synthase</fullName>
        <ecNumber evidence="5">2.3.1.179</ecNumber>
    </submittedName>
</protein>
<evidence type="ECO:0000256" key="1">
    <source>
        <dbReference type="ARBA" id="ARBA00008467"/>
    </source>
</evidence>
<evidence type="ECO:0000256" key="3">
    <source>
        <dbReference type="RuleBase" id="RU003694"/>
    </source>
</evidence>
<dbReference type="GO" id="GO:0004315">
    <property type="term" value="F:3-oxoacyl-[acyl-carrier-protein] synthase activity"/>
    <property type="evidence" value="ECO:0007669"/>
    <property type="project" value="UniProtKB-EC"/>
</dbReference>
<accession>A0A9X4E1N4</accession>
<evidence type="ECO:0000259" key="4">
    <source>
        <dbReference type="PROSITE" id="PS52004"/>
    </source>
</evidence>
<dbReference type="Proteomes" id="UP001149607">
    <property type="component" value="Chromosome"/>
</dbReference>